<feature type="compositionally biased region" description="Low complexity" evidence="1">
    <location>
        <begin position="624"/>
        <end position="635"/>
    </location>
</feature>
<feature type="compositionally biased region" description="Low complexity" evidence="1">
    <location>
        <begin position="564"/>
        <end position="575"/>
    </location>
</feature>
<feature type="region of interest" description="Disordered" evidence="1">
    <location>
        <begin position="448"/>
        <end position="520"/>
    </location>
</feature>
<sequence length="735" mass="80675">MAALVNQSKKQHYVQGEEARLQADVLVLMEVLQMAAKERDVDQVCQVLNTALGLVKQSSSADAFLAKLGFFAYALRLCDRFSDQVKLSSCVLQLFRASATIDDSCLRLLVSRVKALQLMRDKEGVALLGQQAVVQQACASEVRRAQYGQDLVSMLLERCLMIRADDNEDVWAIWTQQLRLLIQLIQQPSVNPQFQEQVLPLVEAIFEEGLLLRTELKEETRLDCCWLAAAVTQNNVNVQTQLSKHIVEQTLAFLELLLKRHSNLAASATAAPLQFLADDVAVALGKQRLFVQLMDIVASSSDAAQLIEAALQAWSPKTEAECKIVMQAVRSASGSDNAVPGGVADGHQSWVVIVRAKSKEVREAATRAQRHPLPMFFPTSRTFRQHPPQRVLAPAASRTMHAAQSPFHINPQRQQQQERSHPLHRPHSRVGQHAQLHRLLWLSPHSRQPEPQLRQQHHARHQPCASPRLRPRLPLHDSSETEEEAAEEEDDSDSSHGSSNARAKHVRQVQPATAAVTRGSSVLTTTVKPALISANITNVNTSVATAAQHPGSPAPAPPQEHVRSPSSTSGGTNSSDVCGGASGDESAAPATPPTTPSPAAPQCVSSPQAPCPGVVAHAADAPQSPTLPLLSSSPPAHHSGRRVPSQYSVIKMPMQVPRLFLSTQQRHKSMYRSNTGSRGLGGTTGRRRQHQQQQREDRGRGRRQLRRRRVAFTPQEDEYIRLGVKRCVLTSCLAC</sequence>
<gene>
    <name evidence="2" type="ORF">PTSG_05206</name>
</gene>
<dbReference type="GeneID" id="16074364"/>
<keyword evidence="3" id="KW-1185">Reference proteome</keyword>
<feature type="compositionally biased region" description="Acidic residues" evidence="1">
    <location>
        <begin position="480"/>
        <end position="492"/>
    </location>
</feature>
<dbReference type="KEGG" id="sre:PTSG_05206"/>
<dbReference type="RefSeq" id="XP_004993785.1">
    <property type="nucleotide sequence ID" value="XM_004993728.1"/>
</dbReference>
<reference evidence="2" key="1">
    <citation type="submission" date="2009-08" db="EMBL/GenBank/DDBJ databases">
        <title>Annotation of Salpingoeca rosetta.</title>
        <authorList>
            <consortium name="The Broad Institute Genome Sequencing Platform"/>
            <person name="Russ C."/>
            <person name="Cuomo C."/>
            <person name="Burger G."/>
            <person name="Gray M.W."/>
            <person name="Holland P.W.H."/>
            <person name="King N."/>
            <person name="Lang F.B.F."/>
            <person name="Roger A.J."/>
            <person name="Ruiz-Trillo I."/>
            <person name="Young S.K."/>
            <person name="Zeng Q."/>
            <person name="Gargeya S."/>
            <person name="Alvarado L."/>
            <person name="Berlin A."/>
            <person name="Chapman S.B."/>
            <person name="Chen Z."/>
            <person name="Freedman E."/>
            <person name="Gellesch M."/>
            <person name="Goldberg J."/>
            <person name="Griggs A."/>
            <person name="Gujja S."/>
            <person name="Heilman E."/>
            <person name="Heiman D."/>
            <person name="Howarth C."/>
            <person name="Mehta T."/>
            <person name="Neiman D."/>
            <person name="Pearson M."/>
            <person name="Roberts A."/>
            <person name="Saif S."/>
            <person name="Shea T."/>
            <person name="Shenoy N."/>
            <person name="Sisk P."/>
            <person name="Stolte C."/>
            <person name="Sykes S."/>
            <person name="White J."/>
            <person name="Yandava C."/>
            <person name="Haas B."/>
            <person name="Nusbaum C."/>
            <person name="Birren B."/>
        </authorList>
    </citation>
    <scope>NUCLEOTIDE SEQUENCE [LARGE SCALE GENOMIC DNA]</scope>
    <source>
        <strain evidence="2">ATCC 50818</strain>
    </source>
</reference>
<feature type="region of interest" description="Disordered" evidence="1">
    <location>
        <begin position="545"/>
        <end position="643"/>
    </location>
</feature>
<dbReference type="AlphaFoldDB" id="F2UAT7"/>
<feature type="region of interest" description="Disordered" evidence="1">
    <location>
        <begin position="664"/>
        <end position="709"/>
    </location>
</feature>
<feature type="region of interest" description="Disordered" evidence="1">
    <location>
        <begin position="410"/>
        <end position="432"/>
    </location>
</feature>
<proteinExistence type="predicted"/>
<evidence type="ECO:0000256" key="1">
    <source>
        <dbReference type="SAM" id="MobiDB-lite"/>
    </source>
</evidence>
<evidence type="ECO:0000313" key="2">
    <source>
        <dbReference type="EMBL" id="EGD73503.1"/>
    </source>
</evidence>
<dbReference type="InParanoid" id="F2UAT7"/>
<evidence type="ECO:0000313" key="3">
    <source>
        <dbReference type="Proteomes" id="UP000007799"/>
    </source>
</evidence>
<accession>F2UAT7</accession>
<name>F2UAT7_SALR5</name>
<protein>
    <submittedName>
        <fullName evidence="2">Uncharacterized protein</fullName>
    </submittedName>
</protein>
<dbReference type="Proteomes" id="UP000007799">
    <property type="component" value="Unassembled WGS sequence"/>
</dbReference>
<dbReference type="EMBL" id="GL832966">
    <property type="protein sequence ID" value="EGD73503.1"/>
    <property type="molecule type" value="Genomic_DNA"/>
</dbReference>
<organism evidence="3">
    <name type="scientific">Salpingoeca rosetta (strain ATCC 50818 / BSB-021)</name>
    <dbReference type="NCBI Taxonomy" id="946362"/>
    <lineage>
        <taxon>Eukaryota</taxon>
        <taxon>Choanoflagellata</taxon>
        <taxon>Craspedida</taxon>
        <taxon>Salpingoecidae</taxon>
        <taxon>Salpingoeca</taxon>
    </lineage>
</organism>
<feature type="compositionally biased region" description="Basic residues" evidence="1">
    <location>
        <begin position="700"/>
        <end position="709"/>
    </location>
</feature>
<feature type="compositionally biased region" description="Pro residues" evidence="1">
    <location>
        <begin position="590"/>
        <end position="599"/>
    </location>
</feature>